<dbReference type="NCBIfam" id="TIGR01777">
    <property type="entry name" value="yfcH"/>
    <property type="match status" value="1"/>
</dbReference>
<dbReference type="AlphaFoldDB" id="A0A934UNV9"/>
<name>A0A934UNV9_9SPHI</name>
<evidence type="ECO:0000313" key="5">
    <source>
        <dbReference type="Proteomes" id="UP000613193"/>
    </source>
</evidence>
<dbReference type="InterPro" id="IPR001509">
    <property type="entry name" value="Epimerase_deHydtase"/>
</dbReference>
<sequence length="301" mass="32943">MNKGILITGGSGLLGRELTALLLSKGYTVNHLSRTPGKIAQVKTYLWDIKKGEIDEACLDGVETIIHLAGAGIADKRWTDERKKLLIESRTKSIGLIYDLMKRKPNHVNTVISASATGYYSDRGDELLTERSAPAHDFLGSCCVAWEKAVDQGEALGLRVVKFRTGVVLTKDGGALPQLALPVKFGAGSPLGSGKQWIPWIHHRDVIAMYLYGLQNQSLKGVFNMVAPQPVTNQQMTKAVARQLHKPMWLPNVPAFILKLIFGEMATVVLGSTRVSAKKIEDTGFKFTFPDISAALKAIYE</sequence>
<dbReference type="InterPro" id="IPR036291">
    <property type="entry name" value="NAD(P)-bd_dom_sf"/>
</dbReference>
<dbReference type="Pfam" id="PF01370">
    <property type="entry name" value="Epimerase"/>
    <property type="match status" value="1"/>
</dbReference>
<reference evidence="4" key="1">
    <citation type="submission" date="2020-12" db="EMBL/GenBank/DDBJ databases">
        <title>Bacterial novel species Mucilaginibacter sp. SD-g isolated from soil.</title>
        <authorList>
            <person name="Jung H.-Y."/>
        </authorList>
    </citation>
    <scope>NUCLEOTIDE SEQUENCE</scope>
    <source>
        <strain evidence="4">SD-g</strain>
    </source>
</reference>
<dbReference type="Gene3D" id="3.40.50.720">
    <property type="entry name" value="NAD(P)-binding Rossmann-like Domain"/>
    <property type="match status" value="1"/>
</dbReference>
<organism evidence="4 5">
    <name type="scientific">Mucilaginibacter segetis</name>
    <dbReference type="NCBI Taxonomy" id="2793071"/>
    <lineage>
        <taxon>Bacteria</taxon>
        <taxon>Pseudomonadati</taxon>
        <taxon>Bacteroidota</taxon>
        <taxon>Sphingobacteriia</taxon>
        <taxon>Sphingobacteriales</taxon>
        <taxon>Sphingobacteriaceae</taxon>
        <taxon>Mucilaginibacter</taxon>
    </lineage>
</organism>
<comment type="similarity">
    <text evidence="1">Belongs to the NAD(P)-dependent epimerase/dehydratase family. SDR39U1 subfamily.</text>
</comment>
<evidence type="ECO:0000313" key="4">
    <source>
        <dbReference type="EMBL" id="MBK0380500.1"/>
    </source>
</evidence>
<comment type="caution">
    <text evidence="4">The sequence shown here is derived from an EMBL/GenBank/DDBJ whole genome shotgun (WGS) entry which is preliminary data.</text>
</comment>
<evidence type="ECO:0000256" key="1">
    <source>
        <dbReference type="ARBA" id="ARBA00009353"/>
    </source>
</evidence>
<accession>A0A934UNV9</accession>
<feature type="domain" description="DUF1731" evidence="3">
    <location>
        <begin position="253"/>
        <end position="299"/>
    </location>
</feature>
<dbReference type="InterPro" id="IPR010099">
    <property type="entry name" value="SDR39U1"/>
</dbReference>
<dbReference type="SUPFAM" id="SSF51735">
    <property type="entry name" value="NAD(P)-binding Rossmann-fold domains"/>
    <property type="match status" value="1"/>
</dbReference>
<dbReference type="PANTHER" id="PTHR11092:SF0">
    <property type="entry name" value="EPIMERASE FAMILY PROTEIN SDR39U1"/>
    <property type="match status" value="1"/>
</dbReference>
<feature type="domain" description="NAD-dependent epimerase/dehydratase" evidence="2">
    <location>
        <begin position="5"/>
        <end position="224"/>
    </location>
</feature>
<dbReference type="Pfam" id="PF08338">
    <property type="entry name" value="DUF1731"/>
    <property type="match status" value="1"/>
</dbReference>
<dbReference type="PANTHER" id="PTHR11092">
    <property type="entry name" value="SUGAR NUCLEOTIDE EPIMERASE RELATED"/>
    <property type="match status" value="1"/>
</dbReference>
<dbReference type="RefSeq" id="WP_200067049.1">
    <property type="nucleotide sequence ID" value="NZ_JAEHFW010000003.1"/>
</dbReference>
<evidence type="ECO:0000259" key="2">
    <source>
        <dbReference type="Pfam" id="PF01370"/>
    </source>
</evidence>
<dbReference type="Proteomes" id="UP000613193">
    <property type="component" value="Unassembled WGS sequence"/>
</dbReference>
<dbReference type="EMBL" id="JAEHFW010000003">
    <property type="protein sequence ID" value="MBK0380500.1"/>
    <property type="molecule type" value="Genomic_DNA"/>
</dbReference>
<evidence type="ECO:0000259" key="3">
    <source>
        <dbReference type="Pfam" id="PF08338"/>
    </source>
</evidence>
<proteinExistence type="inferred from homology"/>
<gene>
    <name evidence="4" type="ORF">I5M19_14340</name>
</gene>
<protein>
    <submittedName>
        <fullName evidence="4">TIGR01777 family oxidoreductase</fullName>
    </submittedName>
</protein>
<keyword evidence="5" id="KW-1185">Reference proteome</keyword>
<dbReference type="InterPro" id="IPR013549">
    <property type="entry name" value="DUF1731"/>
</dbReference>